<evidence type="ECO:0000313" key="2">
    <source>
        <dbReference type="Proteomes" id="UP000027120"/>
    </source>
</evidence>
<dbReference type="AlphaFoldDB" id="A0A067E530"/>
<protein>
    <submittedName>
        <fullName evidence="1">Uncharacterized protein</fullName>
    </submittedName>
</protein>
<evidence type="ECO:0000313" key="1">
    <source>
        <dbReference type="EMBL" id="KDO48985.1"/>
    </source>
</evidence>
<name>A0A067E530_CITSI</name>
<dbReference type="EMBL" id="KK785125">
    <property type="protein sequence ID" value="KDO48985.1"/>
    <property type="molecule type" value="Genomic_DNA"/>
</dbReference>
<dbReference type="Proteomes" id="UP000027120">
    <property type="component" value="Unassembled WGS sequence"/>
</dbReference>
<proteinExistence type="predicted"/>
<accession>A0A067E530</accession>
<reference evidence="1 2" key="1">
    <citation type="submission" date="2014-04" db="EMBL/GenBank/DDBJ databases">
        <authorList>
            <consortium name="International Citrus Genome Consortium"/>
            <person name="Gmitter F."/>
            <person name="Chen C."/>
            <person name="Farmerie W."/>
            <person name="Harkins T."/>
            <person name="Desany B."/>
            <person name="Mohiuddin M."/>
            <person name="Kodira C."/>
            <person name="Borodovsky M."/>
            <person name="Lomsadze A."/>
            <person name="Burns P."/>
            <person name="Jenkins J."/>
            <person name="Prochnik S."/>
            <person name="Shu S."/>
            <person name="Chapman J."/>
            <person name="Pitluck S."/>
            <person name="Schmutz J."/>
            <person name="Rokhsar D."/>
        </authorList>
    </citation>
    <scope>NUCLEOTIDE SEQUENCE</scope>
</reference>
<sequence>PPQRSHSVLHGWKINHLVRQKPTHKAVTNITFGLLVFIILCPRYNYPPLRPPQQ</sequence>
<feature type="non-terminal residue" evidence="1">
    <location>
        <position position="1"/>
    </location>
</feature>
<organism evidence="1 2">
    <name type="scientific">Citrus sinensis</name>
    <name type="common">Sweet orange</name>
    <name type="synonym">Citrus aurantium var. sinensis</name>
    <dbReference type="NCBI Taxonomy" id="2711"/>
    <lineage>
        <taxon>Eukaryota</taxon>
        <taxon>Viridiplantae</taxon>
        <taxon>Streptophyta</taxon>
        <taxon>Embryophyta</taxon>
        <taxon>Tracheophyta</taxon>
        <taxon>Spermatophyta</taxon>
        <taxon>Magnoliopsida</taxon>
        <taxon>eudicotyledons</taxon>
        <taxon>Gunneridae</taxon>
        <taxon>Pentapetalae</taxon>
        <taxon>rosids</taxon>
        <taxon>malvids</taxon>
        <taxon>Sapindales</taxon>
        <taxon>Rutaceae</taxon>
        <taxon>Aurantioideae</taxon>
        <taxon>Citrus</taxon>
    </lineage>
</organism>
<keyword evidence="2" id="KW-1185">Reference proteome</keyword>
<gene>
    <name evidence="1" type="ORF">CISIN_1g0383512mg</name>
</gene>
<feature type="non-terminal residue" evidence="1">
    <location>
        <position position="54"/>
    </location>
</feature>